<dbReference type="EMBL" id="CP068393">
    <property type="protein sequence ID" value="QUC67406.1"/>
    <property type="molecule type" value="Genomic_DNA"/>
</dbReference>
<name>A0AC61NA26_9FIRM</name>
<gene>
    <name evidence="1" type="ORF">JYE49_01465</name>
</gene>
<evidence type="ECO:0000313" key="1">
    <source>
        <dbReference type="EMBL" id="QUC67406.1"/>
    </source>
</evidence>
<dbReference type="Proteomes" id="UP000682782">
    <property type="component" value="Chromosome"/>
</dbReference>
<protein>
    <submittedName>
        <fullName evidence="1">TPM domain-containing protein</fullName>
    </submittedName>
</protein>
<reference evidence="1" key="1">
    <citation type="submission" date="2021-01" db="EMBL/GenBank/DDBJ databases">
        <title>Complete genome sequence of Clostridiales bacterium R-7.</title>
        <authorList>
            <person name="Mahoney-Kurpe S.C."/>
            <person name="Palevich N."/>
            <person name="Koike S."/>
            <person name="Moon C.D."/>
            <person name="Attwood G.T."/>
        </authorList>
    </citation>
    <scope>NUCLEOTIDE SEQUENCE</scope>
    <source>
        <strain evidence="1">R-7</strain>
    </source>
</reference>
<sequence length="253" mass="26993">MKRIAAFLLLLVLMPCLAGAEKLTKTNEETGYIAVIDDGALLLDAAEYNDVMNTMMGITDYCNVGLYTYHGESRAYVGDKAEEWANKTFTGHCTLFMIDMTTRQIMLWSSSDMRKTITQAKGNIIVDNVYTYASDKEYARCAMTAFNQTLRVLKGETVSGPMKYISNALLAIVVALLLAYLLISTRHEQEVKVSLPEIITATAGMGAVIGAKKLSRKVHHSSSSGGGSHGGFGGGFSGGGGGGFSGGGSSHGF</sequence>
<evidence type="ECO:0000313" key="2">
    <source>
        <dbReference type="Proteomes" id="UP000682782"/>
    </source>
</evidence>
<proteinExistence type="predicted"/>
<accession>A0AC61NA26</accession>
<keyword evidence="2" id="KW-1185">Reference proteome</keyword>
<organism evidence="1 2">
    <name type="scientific">Aristaeella hokkaidonensis</name>
    <dbReference type="NCBI Taxonomy" id="3046382"/>
    <lineage>
        <taxon>Bacteria</taxon>
        <taxon>Bacillati</taxon>
        <taxon>Bacillota</taxon>
        <taxon>Clostridia</taxon>
        <taxon>Eubacteriales</taxon>
        <taxon>Aristaeellaceae</taxon>
        <taxon>Aristaeella</taxon>
    </lineage>
</organism>